<dbReference type="Proteomes" id="UP000198287">
    <property type="component" value="Unassembled WGS sequence"/>
</dbReference>
<dbReference type="InterPro" id="IPR006694">
    <property type="entry name" value="Fatty_acid_hydroxylase"/>
</dbReference>
<evidence type="ECO:0000256" key="11">
    <source>
        <dbReference type="ARBA" id="ARBA00039026"/>
    </source>
</evidence>
<comment type="similarity">
    <text evidence="10">Belongs to the sterol desaturase family. TMEM195 subfamily.</text>
</comment>
<dbReference type="InterPro" id="IPR056853">
    <property type="entry name" value="AGMP_C"/>
</dbReference>
<evidence type="ECO:0000256" key="3">
    <source>
        <dbReference type="ARBA" id="ARBA00022692"/>
    </source>
</evidence>
<dbReference type="EC" id="1.14.16.5" evidence="11"/>
<evidence type="ECO:0000313" key="17">
    <source>
        <dbReference type="EMBL" id="OXA52052.1"/>
    </source>
</evidence>
<keyword evidence="5 14" id="KW-1133">Transmembrane helix</keyword>
<keyword evidence="4" id="KW-0256">Endoplasmic reticulum</keyword>
<dbReference type="OMA" id="LHRCGHE"/>
<evidence type="ECO:0000256" key="13">
    <source>
        <dbReference type="ARBA" id="ARBA00047556"/>
    </source>
</evidence>
<keyword evidence="9 14" id="KW-0472">Membrane</keyword>
<keyword evidence="7" id="KW-0408">Iron</keyword>
<evidence type="ECO:0000256" key="1">
    <source>
        <dbReference type="ARBA" id="ARBA00001962"/>
    </source>
</evidence>
<dbReference type="PANTHER" id="PTHR21624">
    <property type="entry name" value="STEROL DESATURASE-RELATED PROTEIN"/>
    <property type="match status" value="1"/>
</dbReference>
<dbReference type="AlphaFoldDB" id="A0A226E2U3"/>
<gene>
    <name evidence="17" type="ORF">Fcan01_13661</name>
</gene>
<dbReference type="GO" id="GO:0008610">
    <property type="term" value="P:lipid biosynthetic process"/>
    <property type="evidence" value="ECO:0007669"/>
    <property type="project" value="InterPro"/>
</dbReference>
<name>A0A226E2U3_FOLCA</name>
<evidence type="ECO:0000256" key="8">
    <source>
        <dbReference type="ARBA" id="ARBA00023098"/>
    </source>
</evidence>
<evidence type="ECO:0000259" key="15">
    <source>
        <dbReference type="Pfam" id="PF04116"/>
    </source>
</evidence>
<dbReference type="GO" id="GO:0050479">
    <property type="term" value="F:glyceryl-ether monooxygenase activity"/>
    <property type="evidence" value="ECO:0007669"/>
    <property type="project" value="UniProtKB-EC"/>
</dbReference>
<dbReference type="GO" id="GO:0006643">
    <property type="term" value="P:membrane lipid metabolic process"/>
    <property type="evidence" value="ECO:0007669"/>
    <property type="project" value="TreeGrafter"/>
</dbReference>
<evidence type="ECO:0000256" key="12">
    <source>
        <dbReference type="ARBA" id="ARBA00040992"/>
    </source>
</evidence>
<organism evidence="17 18">
    <name type="scientific">Folsomia candida</name>
    <name type="common">Springtail</name>
    <dbReference type="NCBI Taxonomy" id="158441"/>
    <lineage>
        <taxon>Eukaryota</taxon>
        <taxon>Metazoa</taxon>
        <taxon>Ecdysozoa</taxon>
        <taxon>Arthropoda</taxon>
        <taxon>Hexapoda</taxon>
        <taxon>Collembola</taxon>
        <taxon>Entomobryomorpha</taxon>
        <taxon>Isotomoidea</taxon>
        <taxon>Isotomidae</taxon>
        <taxon>Proisotominae</taxon>
        <taxon>Folsomia</taxon>
    </lineage>
</organism>
<dbReference type="Pfam" id="PF24858">
    <property type="entry name" value="AGMP_C"/>
    <property type="match status" value="1"/>
</dbReference>
<dbReference type="PANTHER" id="PTHR21624:SF1">
    <property type="entry name" value="ALKYLGLYCEROL MONOOXYGENASE"/>
    <property type="match status" value="1"/>
</dbReference>
<comment type="catalytic activity">
    <reaction evidence="13">
        <text>1-O-(1,2-saturated-alkyl)-sn-glycerol + (6R)-L-erythro-5,6,7,8-tetrahydrobiopterin + O2 = a 1-(1-hydroxyalkyl)-sn-glycerol + (6R)-L-erythro-6,7-dihydrobiopterin + H2O</text>
        <dbReference type="Rhea" id="RHEA:36255"/>
        <dbReference type="ChEBI" id="CHEBI:15377"/>
        <dbReference type="ChEBI" id="CHEBI:15379"/>
        <dbReference type="ChEBI" id="CHEBI:43120"/>
        <dbReference type="ChEBI" id="CHEBI:59560"/>
        <dbReference type="ChEBI" id="CHEBI:73418"/>
        <dbReference type="ChEBI" id="CHEBI:83957"/>
        <dbReference type="EC" id="1.14.16.5"/>
    </reaction>
</comment>
<evidence type="ECO:0000256" key="4">
    <source>
        <dbReference type="ARBA" id="ARBA00022824"/>
    </source>
</evidence>
<dbReference type="InterPro" id="IPR051689">
    <property type="entry name" value="Sterol_desaturase/TMEM195"/>
</dbReference>
<keyword evidence="18" id="KW-1185">Reference proteome</keyword>
<dbReference type="Pfam" id="PF04116">
    <property type="entry name" value="FA_hydroxylase"/>
    <property type="match status" value="1"/>
</dbReference>
<feature type="domain" description="Fatty acid hydroxylase" evidence="15">
    <location>
        <begin position="110"/>
        <end position="241"/>
    </location>
</feature>
<protein>
    <recommendedName>
        <fullName evidence="12">Alkylglycerol monooxygenase</fullName>
        <ecNumber evidence="11">1.14.16.5</ecNumber>
    </recommendedName>
</protein>
<evidence type="ECO:0000313" key="18">
    <source>
        <dbReference type="Proteomes" id="UP000198287"/>
    </source>
</evidence>
<feature type="transmembrane region" description="Helical" evidence="14">
    <location>
        <begin position="32"/>
        <end position="50"/>
    </location>
</feature>
<feature type="transmembrane region" description="Helical" evidence="14">
    <location>
        <begin position="353"/>
        <end position="376"/>
    </location>
</feature>
<comment type="subcellular location">
    <subcellularLocation>
        <location evidence="2">Endoplasmic reticulum membrane</location>
        <topology evidence="2">Multi-pass membrane protein</topology>
    </subcellularLocation>
</comment>
<keyword evidence="17" id="KW-0503">Monooxygenase</keyword>
<evidence type="ECO:0000256" key="10">
    <source>
        <dbReference type="ARBA" id="ARBA00038190"/>
    </source>
</evidence>
<evidence type="ECO:0000256" key="6">
    <source>
        <dbReference type="ARBA" id="ARBA00023002"/>
    </source>
</evidence>
<dbReference type="GO" id="GO:0005789">
    <property type="term" value="C:endoplasmic reticulum membrane"/>
    <property type="evidence" value="ECO:0007669"/>
    <property type="project" value="UniProtKB-SubCell"/>
</dbReference>
<reference evidence="17 18" key="1">
    <citation type="submission" date="2015-12" db="EMBL/GenBank/DDBJ databases">
        <title>The genome of Folsomia candida.</title>
        <authorList>
            <person name="Faddeeva A."/>
            <person name="Derks M.F."/>
            <person name="Anvar Y."/>
            <person name="Smit S."/>
            <person name="Van Straalen N."/>
            <person name="Roelofs D."/>
        </authorList>
    </citation>
    <scope>NUCLEOTIDE SEQUENCE [LARGE SCALE GENOMIC DNA]</scope>
    <source>
        <strain evidence="17 18">VU population</strain>
        <tissue evidence="17">Whole body</tissue>
    </source>
</reference>
<proteinExistence type="inferred from homology"/>
<feature type="domain" description="Alkylglycerol monooxygenase C-terminal" evidence="16">
    <location>
        <begin position="329"/>
        <end position="404"/>
    </location>
</feature>
<evidence type="ECO:0000256" key="9">
    <source>
        <dbReference type="ARBA" id="ARBA00023136"/>
    </source>
</evidence>
<evidence type="ECO:0000256" key="5">
    <source>
        <dbReference type="ARBA" id="ARBA00022989"/>
    </source>
</evidence>
<evidence type="ECO:0000259" key="16">
    <source>
        <dbReference type="Pfam" id="PF24858"/>
    </source>
</evidence>
<evidence type="ECO:0000256" key="7">
    <source>
        <dbReference type="ARBA" id="ARBA00023004"/>
    </source>
</evidence>
<keyword evidence="3 14" id="KW-0812">Transmembrane</keyword>
<evidence type="ECO:0000256" key="14">
    <source>
        <dbReference type="SAM" id="Phobius"/>
    </source>
</evidence>
<evidence type="ECO:0000256" key="2">
    <source>
        <dbReference type="ARBA" id="ARBA00004477"/>
    </source>
</evidence>
<dbReference type="STRING" id="158441.A0A226E2U3"/>
<dbReference type="GO" id="GO:0005506">
    <property type="term" value="F:iron ion binding"/>
    <property type="evidence" value="ECO:0007669"/>
    <property type="project" value="InterPro"/>
</dbReference>
<keyword evidence="8" id="KW-0443">Lipid metabolism</keyword>
<sequence>MEVVKGFGRLFYFISPNETAVPRVEDLPHPDYIAQAVPYFLTLVILEFLIQWWKGKRRARLNDGITSLSHGMYLGCQEMLTRGVLHYAYCKIYESWIIYELPWDSPTTWYVAALATDFGYYWVHRASHEVSFFWAKHQVHHSSEEYNLTTALRQSALQHTLAWPFYLPMAFFVPPSIFLVHQQFNTMFQFWIHTELVDDLGPLEWVLNTPKHHRIHHGSNRYCLDTNYAGVLIIWDRMFGTFAAEKKGERIVYGLVGQVQSFNPFWLQFYHYPKIWEKMKQFDNWSDKLSAALKGPGWTKGKPRLGDPNDCPEVPLREKYDVRLPMWKNYYAGIHFLITLAGFDYLSRHFLNFSQITVLASVIFILFSLTSIGLILEDRGIGALSEIGRCTLVILFGSNVVIHPILSKLIYGVFALSICIWSIQFTQQDRVNISVASKKRS</sequence>
<dbReference type="EMBL" id="LNIX01000007">
    <property type="protein sequence ID" value="OXA52052.1"/>
    <property type="molecule type" value="Genomic_DNA"/>
</dbReference>
<dbReference type="OrthoDB" id="6354873at2759"/>
<comment type="cofactor">
    <cofactor evidence="1">
        <name>Fe cation</name>
        <dbReference type="ChEBI" id="CHEBI:24875"/>
    </cofactor>
</comment>
<comment type="caution">
    <text evidence="17">The sequence shown here is derived from an EMBL/GenBank/DDBJ whole genome shotgun (WGS) entry which is preliminary data.</text>
</comment>
<keyword evidence="6" id="KW-0560">Oxidoreductase</keyword>
<feature type="transmembrane region" description="Helical" evidence="14">
    <location>
        <begin position="409"/>
        <end position="426"/>
    </location>
</feature>
<accession>A0A226E2U3</accession>